<sequence>MDSTPDAYRSLIHFLKDEKAEYHTYQLQQDKPIRVVIRSLHPTTPVIRSVTNVLHKINKYPLPLFFIDLEPIPYSNDTFKLSSLLCTKIKVEEPFKTKTISQCINFQEYGHTRSYCGYPSRCVRCSAFHQSSACPNPPGTPPKCALCQGTHPASYKGCSVYEDLQRCKKPMSSNFPFDVKDKSRVLQDSHPPNRTPSHEFTYAQATSGQNSNQSSSSAAPDINNLIVNLKSKMYKFTLMAVDLSHNLNSTLNIKYQFITIDLWHGTNCPLIISTNLLFD</sequence>
<dbReference type="Proteomes" id="UP000478052">
    <property type="component" value="Unassembled WGS sequence"/>
</dbReference>
<dbReference type="Pfam" id="PF07530">
    <property type="entry name" value="PRE_C2HC"/>
    <property type="match status" value="1"/>
</dbReference>
<feature type="domain" description="Pre-C2HC" evidence="1">
    <location>
        <begin position="48"/>
        <end position="100"/>
    </location>
</feature>
<dbReference type="OrthoDB" id="6593055at2759"/>
<dbReference type="InterPro" id="IPR006579">
    <property type="entry name" value="Pre_C2HC_dom"/>
</dbReference>
<accession>A0A6G0Y1C4</accession>
<name>A0A6G0Y1C4_APHCR</name>
<reference evidence="2 3" key="1">
    <citation type="submission" date="2019-08" db="EMBL/GenBank/DDBJ databases">
        <title>Whole genome of Aphis craccivora.</title>
        <authorList>
            <person name="Voronova N.V."/>
            <person name="Shulinski R.S."/>
            <person name="Bandarenka Y.V."/>
            <person name="Zhorov D.G."/>
            <person name="Warner D."/>
        </authorList>
    </citation>
    <scope>NUCLEOTIDE SEQUENCE [LARGE SCALE GENOMIC DNA]</scope>
    <source>
        <strain evidence="2">180601</strain>
        <tissue evidence="2">Whole Body</tissue>
    </source>
</reference>
<evidence type="ECO:0000259" key="1">
    <source>
        <dbReference type="Pfam" id="PF07530"/>
    </source>
</evidence>
<dbReference type="AlphaFoldDB" id="A0A6G0Y1C4"/>
<evidence type="ECO:0000313" key="2">
    <source>
        <dbReference type="EMBL" id="KAF0747335.1"/>
    </source>
</evidence>
<dbReference type="EMBL" id="VUJU01006878">
    <property type="protein sequence ID" value="KAF0747335.1"/>
    <property type="molecule type" value="Genomic_DNA"/>
</dbReference>
<organism evidence="2 3">
    <name type="scientific">Aphis craccivora</name>
    <name type="common">Cowpea aphid</name>
    <dbReference type="NCBI Taxonomy" id="307492"/>
    <lineage>
        <taxon>Eukaryota</taxon>
        <taxon>Metazoa</taxon>
        <taxon>Ecdysozoa</taxon>
        <taxon>Arthropoda</taxon>
        <taxon>Hexapoda</taxon>
        <taxon>Insecta</taxon>
        <taxon>Pterygota</taxon>
        <taxon>Neoptera</taxon>
        <taxon>Paraneoptera</taxon>
        <taxon>Hemiptera</taxon>
        <taxon>Sternorrhyncha</taxon>
        <taxon>Aphidomorpha</taxon>
        <taxon>Aphidoidea</taxon>
        <taxon>Aphididae</taxon>
        <taxon>Aphidini</taxon>
        <taxon>Aphis</taxon>
        <taxon>Aphis</taxon>
    </lineage>
</organism>
<evidence type="ECO:0000313" key="3">
    <source>
        <dbReference type="Proteomes" id="UP000478052"/>
    </source>
</evidence>
<gene>
    <name evidence="2" type="ORF">FWK35_00020542</name>
</gene>
<comment type="caution">
    <text evidence="2">The sequence shown here is derived from an EMBL/GenBank/DDBJ whole genome shotgun (WGS) entry which is preliminary data.</text>
</comment>
<keyword evidence="3" id="KW-1185">Reference proteome</keyword>
<protein>
    <recommendedName>
        <fullName evidence="1">Pre-C2HC domain-containing protein</fullName>
    </recommendedName>
</protein>
<proteinExistence type="predicted"/>